<accession>A0ABQ1MWG6</accession>
<proteinExistence type="predicted"/>
<dbReference type="InterPro" id="IPR012657">
    <property type="entry name" value="23S_rRNA-intervening_sequence"/>
</dbReference>
<organism evidence="1 2">
    <name type="scientific">Parapedobacter defluvii</name>
    <dbReference type="NCBI Taxonomy" id="2045106"/>
    <lineage>
        <taxon>Bacteria</taxon>
        <taxon>Pseudomonadati</taxon>
        <taxon>Bacteroidota</taxon>
        <taxon>Sphingobacteriia</taxon>
        <taxon>Sphingobacteriales</taxon>
        <taxon>Sphingobacteriaceae</taxon>
        <taxon>Parapedobacter</taxon>
    </lineage>
</organism>
<dbReference type="EMBL" id="BMIK01000028">
    <property type="protein sequence ID" value="GGC47974.1"/>
    <property type="molecule type" value="Genomic_DNA"/>
</dbReference>
<gene>
    <name evidence="1" type="ORF">GCM10011386_45170</name>
</gene>
<dbReference type="Proteomes" id="UP000597338">
    <property type="component" value="Unassembled WGS sequence"/>
</dbReference>
<sequence>MNIALKEANETQYWLELLKDSAFIGVDTFDDISAQSIELVKLLTSIVKTTKSNLGIN</sequence>
<dbReference type="Gene3D" id="1.20.1440.60">
    <property type="entry name" value="23S rRNA-intervening sequence"/>
    <property type="match status" value="1"/>
</dbReference>
<evidence type="ECO:0000313" key="1">
    <source>
        <dbReference type="EMBL" id="GGC47974.1"/>
    </source>
</evidence>
<keyword evidence="2" id="KW-1185">Reference proteome</keyword>
<protein>
    <recommendedName>
        <fullName evidence="3">Four helix bundle protein</fullName>
    </recommendedName>
</protein>
<evidence type="ECO:0000313" key="2">
    <source>
        <dbReference type="Proteomes" id="UP000597338"/>
    </source>
</evidence>
<name>A0ABQ1MWG6_9SPHI</name>
<comment type="caution">
    <text evidence="1">The sequence shown here is derived from an EMBL/GenBank/DDBJ whole genome shotgun (WGS) entry which is preliminary data.</text>
</comment>
<dbReference type="NCBIfam" id="TIGR02436">
    <property type="entry name" value="four helix bundle protein"/>
    <property type="match status" value="1"/>
</dbReference>
<dbReference type="InterPro" id="IPR036583">
    <property type="entry name" value="23S_rRNA_IVS_sf"/>
</dbReference>
<reference evidence="2" key="1">
    <citation type="journal article" date="2019" name="Int. J. Syst. Evol. Microbiol.">
        <title>The Global Catalogue of Microorganisms (GCM) 10K type strain sequencing project: providing services to taxonomists for standard genome sequencing and annotation.</title>
        <authorList>
            <consortium name="The Broad Institute Genomics Platform"/>
            <consortium name="The Broad Institute Genome Sequencing Center for Infectious Disease"/>
            <person name="Wu L."/>
            <person name="Ma J."/>
        </authorList>
    </citation>
    <scope>NUCLEOTIDE SEQUENCE [LARGE SCALE GENOMIC DNA]</scope>
    <source>
        <strain evidence="2">CGMCC 1.15342</strain>
    </source>
</reference>
<evidence type="ECO:0008006" key="3">
    <source>
        <dbReference type="Google" id="ProtNLM"/>
    </source>
</evidence>
<dbReference type="SUPFAM" id="SSF158446">
    <property type="entry name" value="IVS-encoded protein-like"/>
    <property type="match status" value="1"/>
</dbReference>